<name>A0ABV7YX41_9BACT</name>
<dbReference type="Proteomes" id="UP001595616">
    <property type="component" value="Unassembled WGS sequence"/>
</dbReference>
<dbReference type="SUPFAM" id="SSF56925">
    <property type="entry name" value="OMPA-like"/>
    <property type="match status" value="1"/>
</dbReference>
<comment type="caution">
    <text evidence="1">The sequence shown here is derived from an EMBL/GenBank/DDBJ whole genome shotgun (WGS) entry which is preliminary data.</text>
</comment>
<dbReference type="RefSeq" id="WP_379838715.1">
    <property type="nucleotide sequence ID" value="NZ_JBHRYQ010000001.1"/>
</dbReference>
<sequence length="76" mass="8384">MSYYNTTPTSKTGTGISEAYMSSSIGVGFSYAITKKRNLFLDGSFNTSLKNNTVGYTFTPSQNSTNLNLRYIFGKQ</sequence>
<accession>A0ABV7YX41</accession>
<protein>
    <recommendedName>
        <fullName evidence="3">Outer membrane protein beta-barrel domain-containing protein</fullName>
    </recommendedName>
</protein>
<gene>
    <name evidence="1" type="ORF">ACFOOI_14465</name>
</gene>
<keyword evidence="2" id="KW-1185">Reference proteome</keyword>
<organism evidence="1 2">
    <name type="scientific">Lacihabitans lacunae</name>
    <dbReference type="NCBI Taxonomy" id="1028214"/>
    <lineage>
        <taxon>Bacteria</taxon>
        <taxon>Pseudomonadati</taxon>
        <taxon>Bacteroidota</taxon>
        <taxon>Cytophagia</taxon>
        <taxon>Cytophagales</taxon>
        <taxon>Leadbetterellaceae</taxon>
        <taxon>Lacihabitans</taxon>
    </lineage>
</organism>
<evidence type="ECO:0008006" key="3">
    <source>
        <dbReference type="Google" id="ProtNLM"/>
    </source>
</evidence>
<evidence type="ECO:0000313" key="1">
    <source>
        <dbReference type="EMBL" id="MFC3811863.1"/>
    </source>
</evidence>
<dbReference type="EMBL" id="JBHRYQ010000001">
    <property type="protein sequence ID" value="MFC3811863.1"/>
    <property type="molecule type" value="Genomic_DNA"/>
</dbReference>
<proteinExistence type="predicted"/>
<dbReference type="InterPro" id="IPR011250">
    <property type="entry name" value="OMP/PagP_B-barrel"/>
</dbReference>
<evidence type="ECO:0000313" key="2">
    <source>
        <dbReference type="Proteomes" id="UP001595616"/>
    </source>
</evidence>
<reference evidence="2" key="1">
    <citation type="journal article" date="2019" name="Int. J. Syst. Evol. Microbiol.">
        <title>The Global Catalogue of Microorganisms (GCM) 10K type strain sequencing project: providing services to taxonomists for standard genome sequencing and annotation.</title>
        <authorList>
            <consortium name="The Broad Institute Genomics Platform"/>
            <consortium name="The Broad Institute Genome Sequencing Center for Infectious Disease"/>
            <person name="Wu L."/>
            <person name="Ma J."/>
        </authorList>
    </citation>
    <scope>NUCLEOTIDE SEQUENCE [LARGE SCALE GENOMIC DNA]</scope>
    <source>
        <strain evidence="2">CECT 7956</strain>
    </source>
</reference>